<dbReference type="EMBL" id="JAHRHJ020000008">
    <property type="protein sequence ID" value="KAH9305410.1"/>
    <property type="molecule type" value="Genomic_DNA"/>
</dbReference>
<protein>
    <submittedName>
        <fullName evidence="1">Uncharacterized protein</fullName>
    </submittedName>
</protein>
<proteinExistence type="predicted"/>
<keyword evidence="2" id="KW-1185">Reference proteome</keyword>
<sequence>VLQTLLNRLVPNFLEQLQENYRHWVQTGTFESDGEPLFSTKPSIELDEA</sequence>
<evidence type="ECO:0000313" key="2">
    <source>
        <dbReference type="Proteomes" id="UP000824469"/>
    </source>
</evidence>
<dbReference type="AlphaFoldDB" id="A0AA38FJZ4"/>
<dbReference type="Proteomes" id="UP000824469">
    <property type="component" value="Unassembled WGS sequence"/>
</dbReference>
<comment type="caution">
    <text evidence="1">The sequence shown here is derived from an EMBL/GenBank/DDBJ whole genome shotgun (WGS) entry which is preliminary data.</text>
</comment>
<reference evidence="1 2" key="1">
    <citation type="journal article" date="2021" name="Nat. Plants">
        <title>The Taxus genome provides insights into paclitaxel biosynthesis.</title>
        <authorList>
            <person name="Xiong X."/>
            <person name="Gou J."/>
            <person name="Liao Q."/>
            <person name="Li Y."/>
            <person name="Zhou Q."/>
            <person name="Bi G."/>
            <person name="Li C."/>
            <person name="Du R."/>
            <person name="Wang X."/>
            <person name="Sun T."/>
            <person name="Guo L."/>
            <person name="Liang H."/>
            <person name="Lu P."/>
            <person name="Wu Y."/>
            <person name="Zhang Z."/>
            <person name="Ro D.K."/>
            <person name="Shang Y."/>
            <person name="Huang S."/>
            <person name="Yan J."/>
        </authorList>
    </citation>
    <scope>NUCLEOTIDE SEQUENCE [LARGE SCALE GENOMIC DNA]</scope>
    <source>
        <strain evidence="1">Ta-2019</strain>
    </source>
</reference>
<name>A0AA38FJZ4_TAXCH</name>
<organism evidence="1 2">
    <name type="scientific">Taxus chinensis</name>
    <name type="common">Chinese yew</name>
    <name type="synonym">Taxus wallichiana var. chinensis</name>
    <dbReference type="NCBI Taxonomy" id="29808"/>
    <lineage>
        <taxon>Eukaryota</taxon>
        <taxon>Viridiplantae</taxon>
        <taxon>Streptophyta</taxon>
        <taxon>Embryophyta</taxon>
        <taxon>Tracheophyta</taxon>
        <taxon>Spermatophyta</taxon>
        <taxon>Pinopsida</taxon>
        <taxon>Pinidae</taxon>
        <taxon>Conifers II</taxon>
        <taxon>Cupressales</taxon>
        <taxon>Taxaceae</taxon>
        <taxon>Taxus</taxon>
    </lineage>
</organism>
<accession>A0AA38FJZ4</accession>
<evidence type="ECO:0000313" key="1">
    <source>
        <dbReference type="EMBL" id="KAH9305410.1"/>
    </source>
</evidence>
<feature type="non-terminal residue" evidence="1">
    <location>
        <position position="1"/>
    </location>
</feature>
<gene>
    <name evidence="1" type="ORF">KI387_009814</name>
</gene>